<dbReference type="Pfam" id="PF00370">
    <property type="entry name" value="FGGY_N"/>
    <property type="match status" value="1"/>
</dbReference>
<organism evidence="6 7">
    <name type="scientific">Pelagomonas calceolata</name>
    <dbReference type="NCBI Taxonomy" id="35677"/>
    <lineage>
        <taxon>Eukaryota</taxon>
        <taxon>Sar</taxon>
        <taxon>Stramenopiles</taxon>
        <taxon>Ochrophyta</taxon>
        <taxon>Pelagophyceae</taxon>
        <taxon>Pelagomonadales</taxon>
        <taxon>Pelagomonadaceae</taxon>
        <taxon>Pelagomonas</taxon>
    </lineage>
</organism>
<dbReference type="Pfam" id="PF13374">
    <property type="entry name" value="TPR_10"/>
    <property type="match status" value="1"/>
</dbReference>
<keyword evidence="7" id="KW-1185">Reference proteome</keyword>
<accession>A0A8J2WK95</accession>
<evidence type="ECO:0000256" key="2">
    <source>
        <dbReference type="ARBA" id="ARBA00022679"/>
    </source>
</evidence>
<evidence type="ECO:0008006" key="8">
    <source>
        <dbReference type="Google" id="ProtNLM"/>
    </source>
</evidence>
<comment type="caution">
    <text evidence="6">The sequence shown here is derived from an EMBL/GenBank/DDBJ whole genome shotgun (WGS) entry which is preliminary data.</text>
</comment>
<dbReference type="Gene3D" id="1.20.58.2240">
    <property type="match status" value="1"/>
</dbReference>
<dbReference type="Proteomes" id="UP000789595">
    <property type="component" value="Unassembled WGS sequence"/>
</dbReference>
<dbReference type="GO" id="GO:0005737">
    <property type="term" value="C:cytoplasm"/>
    <property type="evidence" value="ECO:0007669"/>
    <property type="project" value="TreeGrafter"/>
</dbReference>
<dbReference type="InterPro" id="IPR006003">
    <property type="entry name" value="FGGY_RbtK-like"/>
</dbReference>
<evidence type="ECO:0000256" key="1">
    <source>
        <dbReference type="ARBA" id="ARBA00009156"/>
    </source>
</evidence>
<dbReference type="NCBIfam" id="TIGR01315">
    <property type="entry name" value="5C_CHO_kinase"/>
    <property type="match status" value="1"/>
</dbReference>
<dbReference type="GO" id="GO:0019321">
    <property type="term" value="P:pentose metabolic process"/>
    <property type="evidence" value="ECO:0007669"/>
    <property type="project" value="TreeGrafter"/>
</dbReference>
<evidence type="ECO:0000259" key="5">
    <source>
        <dbReference type="Pfam" id="PF02782"/>
    </source>
</evidence>
<keyword evidence="3" id="KW-0418">Kinase</keyword>
<dbReference type="Gene3D" id="1.25.40.10">
    <property type="entry name" value="Tetratricopeptide repeat domain"/>
    <property type="match status" value="1"/>
</dbReference>
<dbReference type="CDD" id="cd07782">
    <property type="entry name" value="ASKHA_NBD_FGGY_D-RBK"/>
    <property type="match status" value="1"/>
</dbReference>
<dbReference type="PANTHER" id="PTHR43435:SF4">
    <property type="entry name" value="FGGY CARBOHYDRATE KINASE DOMAIN-CONTAINING PROTEIN"/>
    <property type="match status" value="1"/>
</dbReference>
<protein>
    <recommendedName>
        <fullName evidence="8">Glycerol kinase</fullName>
    </recommendedName>
</protein>
<feature type="domain" description="Carbohydrate kinase FGGY C-terminal" evidence="5">
    <location>
        <begin position="273"/>
        <end position="473"/>
    </location>
</feature>
<dbReference type="PANTHER" id="PTHR43435">
    <property type="entry name" value="RIBULOKINASE"/>
    <property type="match status" value="1"/>
</dbReference>
<dbReference type="OrthoDB" id="203824at2759"/>
<dbReference type="GO" id="GO:0019150">
    <property type="term" value="F:D-ribulokinase activity"/>
    <property type="evidence" value="ECO:0007669"/>
    <property type="project" value="TreeGrafter"/>
</dbReference>
<feature type="domain" description="Carbohydrate kinase FGGY N-terminal" evidence="4">
    <location>
        <begin position="5"/>
        <end position="260"/>
    </location>
</feature>
<dbReference type="EMBL" id="CAKKNE010000003">
    <property type="protein sequence ID" value="CAH0371685.1"/>
    <property type="molecule type" value="Genomic_DNA"/>
</dbReference>
<keyword evidence="2" id="KW-0808">Transferase</keyword>
<dbReference type="InterPro" id="IPR043129">
    <property type="entry name" value="ATPase_NBD"/>
</dbReference>
<evidence type="ECO:0000259" key="4">
    <source>
        <dbReference type="Pfam" id="PF00370"/>
    </source>
</evidence>
<evidence type="ECO:0000256" key="3">
    <source>
        <dbReference type="ARBA" id="ARBA00022777"/>
    </source>
</evidence>
<dbReference type="InterPro" id="IPR018485">
    <property type="entry name" value="FGGY_C"/>
</dbReference>
<evidence type="ECO:0000313" key="6">
    <source>
        <dbReference type="EMBL" id="CAH0371685.1"/>
    </source>
</evidence>
<sequence length="692" mass="73886">MSDLVIGVDVGTGSARAGVFDLAGKRLGSATRNIKTWTYNGGDFVEQSSENIWRSCSEAVKEALGDIAKDRVVGISFDATCSLVVLDSSGEPLSVSDEQDSANERNIIVWMDHRSEQEARAVNEKGHSALNTVGGVISPEMEIPKIMWLSKHKPACARGKLFDLADYLTWRASGVNVRSLCTLVCKWNLDADSNGARWNDDFLASVGLSSLRAQCDIGGEFKAPGSELGTLTQKASSDLGLSTTVKVGVGIIDAHAGGIGCVGASQHPMEGRLALIAGTSACHMCSTEQPCFAKGVWGPYWGAMVPGYYLNEGGISAAGQLLDFLVQNHAAYAQIPADQNDYAYLNNHLATMGPSVALLARHVHVDPDFRGNRAPLADPSRLGSVVGLSCDNSMDALAVLYLAAVQSIAYQTRHIVDQLVDSGRAPITEVLITGGLAKNPVFVQTVADALHVNVVLPEEEEAVMLGAAVLGATGAGKFKDVETAMAAMTRPGSTIKPDASLAAFHDAKYACYRKLSAAQSELRGLMGAHGASESSILVVQTNLAGTYRSLGRLEDCIRTQGDVYSGTLKLYGEESRETLGDACNYANALCGLKRYAEARSLLRKTIPVARRVLGENHDLTLRMRWIYAMALYEDSAASLDDLHEAVTTLEETERTARRVMGGTHPLTMGIEGALREAWALLRAHETPPAGDK</sequence>
<evidence type="ECO:0000313" key="7">
    <source>
        <dbReference type="Proteomes" id="UP000789595"/>
    </source>
</evidence>
<reference evidence="6" key="1">
    <citation type="submission" date="2021-11" db="EMBL/GenBank/DDBJ databases">
        <authorList>
            <consortium name="Genoscope - CEA"/>
            <person name="William W."/>
        </authorList>
    </citation>
    <scope>NUCLEOTIDE SEQUENCE</scope>
</reference>
<comment type="similarity">
    <text evidence="1">Belongs to the FGGY kinase family.</text>
</comment>
<dbReference type="Gene3D" id="3.30.420.40">
    <property type="match status" value="1"/>
</dbReference>
<dbReference type="SUPFAM" id="SSF48452">
    <property type="entry name" value="TPR-like"/>
    <property type="match status" value="1"/>
</dbReference>
<dbReference type="InterPro" id="IPR018484">
    <property type="entry name" value="FGGY_N"/>
</dbReference>
<dbReference type="InterPro" id="IPR011990">
    <property type="entry name" value="TPR-like_helical_dom_sf"/>
</dbReference>
<dbReference type="SUPFAM" id="SSF53067">
    <property type="entry name" value="Actin-like ATPase domain"/>
    <property type="match status" value="2"/>
</dbReference>
<gene>
    <name evidence="6" type="ORF">PECAL_3P16370</name>
</gene>
<proteinExistence type="inferred from homology"/>
<dbReference type="Pfam" id="PF02782">
    <property type="entry name" value="FGGY_C"/>
    <property type="match status" value="1"/>
</dbReference>
<name>A0A8J2WK95_9STRA</name>
<dbReference type="AlphaFoldDB" id="A0A8J2WK95"/>